<reference evidence="2 3" key="1">
    <citation type="submission" date="2024-09" db="EMBL/GenBank/DDBJ databases">
        <authorList>
            <person name="Sun Q."/>
            <person name="Mori K."/>
        </authorList>
    </citation>
    <scope>NUCLEOTIDE SEQUENCE [LARGE SCALE GENOMIC DNA]</scope>
    <source>
        <strain evidence="2 3">CECT 7955</strain>
    </source>
</reference>
<sequence>MKHYKVLVILFLFVFQVQYAQYTDEINSNRPGKSMMAFSVGKSVFQTEMGLNFQNEDHSKLKYTANGFIGEIDFRYGLFFEELEFIAELQYQNDSYKTSFDKTRRSALKKTLIGAKYLIYDPFKNYEVKENLYSWKANHKFNWRQFLPAVSGYVGVNLNFSDNPFNYAPSYIEEPVVSPKVMLITQNHFGKQWVFVTNIMYDKIASDFASINYILTLTRGFNQKWSGFLEHQGYKGDYYSDGVFRVGAAYLFDKSIQIDASVGTNIKNTPSIFNAGLGFSWRFDSNYKEVKIEKDKGSKMDKKMKKKAEKENRKRKDEVE</sequence>
<protein>
    <submittedName>
        <fullName evidence="2">Transporter</fullName>
    </submittedName>
</protein>
<proteinExistence type="predicted"/>
<evidence type="ECO:0000256" key="1">
    <source>
        <dbReference type="SAM" id="MobiDB-lite"/>
    </source>
</evidence>
<feature type="region of interest" description="Disordered" evidence="1">
    <location>
        <begin position="295"/>
        <end position="320"/>
    </location>
</feature>
<dbReference type="InterPro" id="IPR025737">
    <property type="entry name" value="FApF"/>
</dbReference>
<accession>A0ABV5GRH1</accession>
<dbReference type="Pfam" id="PF13557">
    <property type="entry name" value="Phenol_MetA_deg"/>
    <property type="match status" value="1"/>
</dbReference>
<dbReference type="RefSeq" id="WP_236456019.1">
    <property type="nucleotide sequence ID" value="NZ_CBCSGE010000003.1"/>
</dbReference>
<feature type="compositionally biased region" description="Basic and acidic residues" evidence="1">
    <location>
        <begin position="308"/>
        <end position="320"/>
    </location>
</feature>
<evidence type="ECO:0000313" key="3">
    <source>
        <dbReference type="Proteomes" id="UP001589607"/>
    </source>
</evidence>
<gene>
    <name evidence="2" type="ORF">ACFFVF_15840</name>
</gene>
<dbReference type="EMBL" id="JBHMEY010000067">
    <property type="protein sequence ID" value="MFB9097989.1"/>
    <property type="molecule type" value="Genomic_DNA"/>
</dbReference>
<comment type="caution">
    <text evidence="2">The sequence shown here is derived from an EMBL/GenBank/DDBJ whole genome shotgun (WGS) entry which is preliminary data.</text>
</comment>
<organism evidence="2 3">
    <name type="scientific">Flavobacterium jumunjinense</name>
    <dbReference type="NCBI Taxonomy" id="998845"/>
    <lineage>
        <taxon>Bacteria</taxon>
        <taxon>Pseudomonadati</taxon>
        <taxon>Bacteroidota</taxon>
        <taxon>Flavobacteriia</taxon>
        <taxon>Flavobacteriales</taxon>
        <taxon>Flavobacteriaceae</taxon>
        <taxon>Flavobacterium</taxon>
    </lineage>
</organism>
<keyword evidence="3" id="KW-1185">Reference proteome</keyword>
<dbReference type="Proteomes" id="UP001589607">
    <property type="component" value="Unassembled WGS sequence"/>
</dbReference>
<name>A0ABV5GRH1_9FLAO</name>
<evidence type="ECO:0000313" key="2">
    <source>
        <dbReference type="EMBL" id="MFB9097989.1"/>
    </source>
</evidence>